<reference evidence="2" key="1">
    <citation type="journal article" date="2019" name="Int. J. Syst. Evol. Microbiol.">
        <title>The Global Catalogue of Microorganisms (GCM) 10K type strain sequencing project: providing services to taxonomists for standard genome sequencing and annotation.</title>
        <authorList>
            <consortium name="The Broad Institute Genomics Platform"/>
            <consortium name="The Broad Institute Genome Sequencing Center for Infectious Disease"/>
            <person name="Wu L."/>
            <person name="Ma J."/>
        </authorList>
    </citation>
    <scope>NUCLEOTIDE SEQUENCE [LARGE SCALE GENOMIC DNA]</scope>
    <source>
        <strain evidence="2">JCM 18081</strain>
    </source>
</reference>
<proteinExistence type="predicted"/>
<dbReference type="Proteomes" id="UP001501265">
    <property type="component" value="Unassembled WGS sequence"/>
</dbReference>
<sequence length="94" mass="10456">MKICETAGVWAGNVSAREGGDMAGNLGALFSAVNERNKNRKGVDYEDYSTPTMTCAGAVRSCDRRPDSGHWDHCRLRLFLPPSRRPAKREARCR</sequence>
<dbReference type="EMBL" id="BAABIG010000033">
    <property type="protein sequence ID" value="GAA4804220.1"/>
    <property type="molecule type" value="Genomic_DNA"/>
</dbReference>
<name>A0ABP9C5P8_9ACTN</name>
<gene>
    <name evidence="1" type="ORF">GCM10023220_37030</name>
</gene>
<organism evidence="1 2">
    <name type="scientific">Streptomyces ziwulingensis</name>
    <dbReference type="NCBI Taxonomy" id="1045501"/>
    <lineage>
        <taxon>Bacteria</taxon>
        <taxon>Bacillati</taxon>
        <taxon>Actinomycetota</taxon>
        <taxon>Actinomycetes</taxon>
        <taxon>Kitasatosporales</taxon>
        <taxon>Streptomycetaceae</taxon>
        <taxon>Streptomyces</taxon>
    </lineage>
</organism>
<dbReference type="PROSITE" id="PS50270">
    <property type="entry name" value="NGF_2"/>
    <property type="match status" value="1"/>
</dbReference>
<evidence type="ECO:0000313" key="1">
    <source>
        <dbReference type="EMBL" id="GAA4804220.1"/>
    </source>
</evidence>
<evidence type="ECO:0000313" key="2">
    <source>
        <dbReference type="Proteomes" id="UP001501265"/>
    </source>
</evidence>
<comment type="caution">
    <text evidence="1">The sequence shown here is derived from an EMBL/GenBank/DDBJ whole genome shotgun (WGS) entry which is preliminary data.</text>
</comment>
<keyword evidence="2" id="KW-1185">Reference proteome</keyword>
<accession>A0ABP9C5P8</accession>
<protein>
    <submittedName>
        <fullName evidence="1">Uncharacterized protein</fullName>
    </submittedName>
</protein>